<keyword evidence="1" id="KW-0966">Cell projection</keyword>
<gene>
    <name evidence="1" type="ORF">ASZ90_019029</name>
</gene>
<evidence type="ECO:0000313" key="1">
    <source>
        <dbReference type="EMBL" id="KUG03596.1"/>
    </source>
</evidence>
<proteinExistence type="predicted"/>
<accession>A0A0W8E4P3</accession>
<name>A0A0W8E4P3_9ZZZZ</name>
<protein>
    <submittedName>
        <fullName evidence="1">Putative flagellar hook associated protein</fullName>
    </submittedName>
</protein>
<comment type="caution">
    <text evidence="1">The sequence shown here is derived from an EMBL/GenBank/DDBJ whole genome shotgun (WGS) entry which is preliminary data.</text>
</comment>
<keyword evidence="1" id="KW-0282">Flagellum</keyword>
<organism evidence="1">
    <name type="scientific">hydrocarbon metagenome</name>
    <dbReference type="NCBI Taxonomy" id="938273"/>
    <lineage>
        <taxon>unclassified sequences</taxon>
        <taxon>metagenomes</taxon>
        <taxon>ecological metagenomes</taxon>
    </lineage>
</organism>
<dbReference type="AlphaFoldDB" id="A0A0W8E4P3"/>
<dbReference type="NCBIfam" id="TIGR02530">
    <property type="entry name" value="flg_new"/>
    <property type="match status" value="1"/>
</dbReference>
<dbReference type="InterPro" id="IPR013367">
    <property type="entry name" value="Flagellar_put"/>
</dbReference>
<keyword evidence="1" id="KW-0969">Cilium</keyword>
<dbReference type="Pfam" id="PF12611">
    <property type="entry name" value="Flagellar_put"/>
    <property type="match status" value="1"/>
</dbReference>
<dbReference type="EMBL" id="LNQE01001877">
    <property type="protein sequence ID" value="KUG03596.1"/>
    <property type="molecule type" value="Genomic_DNA"/>
</dbReference>
<reference evidence="1" key="1">
    <citation type="journal article" date="2015" name="Proc. Natl. Acad. Sci. U.S.A.">
        <title>Networks of energetic and metabolic interactions define dynamics in microbial communities.</title>
        <authorList>
            <person name="Embree M."/>
            <person name="Liu J.K."/>
            <person name="Al-Bassam M.M."/>
            <person name="Zengler K."/>
        </authorList>
    </citation>
    <scope>NUCLEOTIDE SEQUENCE</scope>
</reference>
<sequence>MNKVIFPYQPVQPIGTERTKDSTRAAGNDGLNFKQILDKQISPELKFSKHAQQRLKSRNIQLNEQDLQKLQEAVGKAREKGAKDSLILMDKLALVVSIRNNTVITAVDEDNVQDNVFTNIDSAVII</sequence>